<dbReference type="Proteomes" id="UP000799640">
    <property type="component" value="Unassembled WGS sequence"/>
</dbReference>
<proteinExistence type="predicted"/>
<keyword evidence="1" id="KW-0812">Transmembrane</keyword>
<keyword evidence="1" id="KW-0472">Membrane</keyword>
<evidence type="ECO:0000313" key="3">
    <source>
        <dbReference type="Proteomes" id="UP000799640"/>
    </source>
</evidence>
<evidence type="ECO:0000313" key="2">
    <source>
        <dbReference type="EMBL" id="KAF2398227.1"/>
    </source>
</evidence>
<gene>
    <name evidence="2" type="ORF">EJ06DRAFT_558604</name>
</gene>
<evidence type="ECO:0000256" key="1">
    <source>
        <dbReference type="SAM" id="Phobius"/>
    </source>
</evidence>
<reference evidence="2" key="1">
    <citation type="journal article" date="2020" name="Stud. Mycol.">
        <title>101 Dothideomycetes genomes: a test case for predicting lifestyles and emergence of pathogens.</title>
        <authorList>
            <person name="Haridas S."/>
            <person name="Albert R."/>
            <person name="Binder M."/>
            <person name="Bloem J."/>
            <person name="Labutti K."/>
            <person name="Salamov A."/>
            <person name="Andreopoulos B."/>
            <person name="Baker S."/>
            <person name="Barry K."/>
            <person name="Bills G."/>
            <person name="Bluhm B."/>
            <person name="Cannon C."/>
            <person name="Castanera R."/>
            <person name="Culley D."/>
            <person name="Daum C."/>
            <person name="Ezra D."/>
            <person name="Gonzalez J."/>
            <person name="Henrissat B."/>
            <person name="Kuo A."/>
            <person name="Liang C."/>
            <person name="Lipzen A."/>
            <person name="Lutzoni F."/>
            <person name="Magnuson J."/>
            <person name="Mondo S."/>
            <person name="Nolan M."/>
            <person name="Ohm R."/>
            <person name="Pangilinan J."/>
            <person name="Park H.-J."/>
            <person name="Ramirez L."/>
            <person name="Alfaro M."/>
            <person name="Sun H."/>
            <person name="Tritt A."/>
            <person name="Yoshinaga Y."/>
            <person name="Zwiers L.-H."/>
            <person name="Turgeon B."/>
            <person name="Goodwin S."/>
            <person name="Spatafora J."/>
            <person name="Crous P."/>
            <person name="Grigoriev I."/>
        </authorList>
    </citation>
    <scope>NUCLEOTIDE SEQUENCE</scope>
    <source>
        <strain evidence="2">CBS 262.69</strain>
    </source>
</reference>
<name>A0A6G1HQV7_9PEZI</name>
<feature type="transmembrane region" description="Helical" evidence="1">
    <location>
        <begin position="61"/>
        <end position="86"/>
    </location>
</feature>
<keyword evidence="1" id="KW-1133">Transmembrane helix</keyword>
<keyword evidence="3" id="KW-1185">Reference proteome</keyword>
<accession>A0A6G1HQV7</accession>
<protein>
    <submittedName>
        <fullName evidence="2">Uncharacterized protein</fullName>
    </submittedName>
</protein>
<dbReference type="EMBL" id="ML996701">
    <property type="protein sequence ID" value="KAF2398227.1"/>
    <property type="molecule type" value="Genomic_DNA"/>
</dbReference>
<organism evidence="2 3">
    <name type="scientific">Trichodelitschia bisporula</name>
    <dbReference type="NCBI Taxonomy" id="703511"/>
    <lineage>
        <taxon>Eukaryota</taxon>
        <taxon>Fungi</taxon>
        <taxon>Dikarya</taxon>
        <taxon>Ascomycota</taxon>
        <taxon>Pezizomycotina</taxon>
        <taxon>Dothideomycetes</taxon>
        <taxon>Dothideomycetes incertae sedis</taxon>
        <taxon>Phaeotrichales</taxon>
        <taxon>Phaeotrichaceae</taxon>
        <taxon>Trichodelitschia</taxon>
    </lineage>
</organism>
<dbReference type="AlphaFoldDB" id="A0A6G1HQV7"/>
<sequence length="89" mass="9557">MEDDGVERKSDVVRGKIMRKDRAGSIVAPTAEVVDAPAEQEKEIEKEKEAPVYEPLASTDVGLVAGGVAFAAHACWVMGVVASFVWELL</sequence>